<evidence type="ECO:0000256" key="6">
    <source>
        <dbReference type="SAM" id="Phobius"/>
    </source>
</evidence>
<dbReference type="AlphaFoldDB" id="A0A3Q9QVN0"/>
<accession>A0A3Q9QVN0</accession>
<feature type="transmembrane region" description="Helical" evidence="6">
    <location>
        <begin position="79"/>
        <end position="106"/>
    </location>
</feature>
<sequence>MKDVIKIILGNIFIGCSYAYLVVPHEIINGGVTSLAMICNALSGAGVTNLANLITILLLLLCLIFLGKGYFFKSILSSICYLIFFNLSYSLPISIHLTIIPSIILATVFIAIGYYLCISANSTTVGVDVIAIILHQRNKKIDIAIAIRMLNYLVLLFGFTIFGWTSIIKGGAFTFIYSFILKKLLTRKSAAVIEKGLAVNN</sequence>
<dbReference type="KEGG" id="nmk:CHR53_16970"/>
<evidence type="ECO:0008006" key="9">
    <source>
        <dbReference type="Google" id="ProtNLM"/>
    </source>
</evidence>
<dbReference type="InterPro" id="IPR003740">
    <property type="entry name" value="YitT"/>
</dbReference>
<keyword evidence="5 6" id="KW-0472">Membrane</keyword>
<dbReference type="EMBL" id="CP022572">
    <property type="protein sequence ID" value="AZU62817.1"/>
    <property type="molecule type" value="Genomic_DNA"/>
</dbReference>
<dbReference type="PANTHER" id="PTHR33545">
    <property type="entry name" value="UPF0750 MEMBRANE PROTEIN YITT-RELATED"/>
    <property type="match status" value="1"/>
</dbReference>
<evidence type="ECO:0000313" key="8">
    <source>
        <dbReference type="Proteomes" id="UP000282892"/>
    </source>
</evidence>
<keyword evidence="4 6" id="KW-1133">Transmembrane helix</keyword>
<dbReference type="InterPro" id="IPR051461">
    <property type="entry name" value="UPF0750_membrane"/>
</dbReference>
<gene>
    <name evidence="7" type="ORF">CHR53_16970</name>
</gene>
<proteinExistence type="predicted"/>
<evidence type="ECO:0000256" key="5">
    <source>
        <dbReference type="ARBA" id="ARBA00023136"/>
    </source>
</evidence>
<evidence type="ECO:0000256" key="1">
    <source>
        <dbReference type="ARBA" id="ARBA00004651"/>
    </source>
</evidence>
<reference evidence="7 8" key="1">
    <citation type="submission" date="2017-07" db="EMBL/GenBank/DDBJ databases">
        <title>The complete genome sequence of Bacillus mesonae strain H20-5, an efficient strain improving plant abiotic stress resistance.</title>
        <authorList>
            <person name="Kim S.Y."/>
            <person name="Song H."/>
            <person name="Sang M.K."/>
            <person name="Weon H.-Y."/>
            <person name="Song J."/>
        </authorList>
    </citation>
    <scope>NUCLEOTIDE SEQUENCE [LARGE SCALE GENOMIC DNA]</scope>
    <source>
        <strain evidence="7 8">H20-5</strain>
    </source>
</reference>
<feature type="transmembrane region" description="Helical" evidence="6">
    <location>
        <begin position="35"/>
        <end position="67"/>
    </location>
</feature>
<evidence type="ECO:0000256" key="3">
    <source>
        <dbReference type="ARBA" id="ARBA00022692"/>
    </source>
</evidence>
<keyword evidence="2" id="KW-1003">Cell membrane</keyword>
<comment type="subcellular location">
    <subcellularLocation>
        <location evidence="1">Cell membrane</location>
        <topology evidence="1">Multi-pass membrane protein</topology>
    </subcellularLocation>
</comment>
<feature type="transmembrane region" description="Helical" evidence="6">
    <location>
        <begin position="7"/>
        <end position="23"/>
    </location>
</feature>
<feature type="transmembrane region" description="Helical" evidence="6">
    <location>
        <begin position="154"/>
        <end position="180"/>
    </location>
</feature>
<protein>
    <recommendedName>
        <fullName evidence="9">YitT family protein</fullName>
    </recommendedName>
</protein>
<evidence type="ECO:0000256" key="2">
    <source>
        <dbReference type="ARBA" id="ARBA00022475"/>
    </source>
</evidence>
<dbReference type="OrthoDB" id="1655932at2"/>
<dbReference type="PANTHER" id="PTHR33545:SF5">
    <property type="entry name" value="UPF0750 MEMBRANE PROTEIN YITT"/>
    <property type="match status" value="1"/>
</dbReference>
<dbReference type="Proteomes" id="UP000282892">
    <property type="component" value="Chromosome"/>
</dbReference>
<evidence type="ECO:0000256" key="4">
    <source>
        <dbReference type="ARBA" id="ARBA00022989"/>
    </source>
</evidence>
<evidence type="ECO:0000313" key="7">
    <source>
        <dbReference type="EMBL" id="AZU62817.1"/>
    </source>
</evidence>
<organism evidence="7 8">
    <name type="scientific">Neobacillus mesonae</name>
    <dbReference type="NCBI Taxonomy" id="1193713"/>
    <lineage>
        <taxon>Bacteria</taxon>
        <taxon>Bacillati</taxon>
        <taxon>Bacillota</taxon>
        <taxon>Bacilli</taxon>
        <taxon>Bacillales</taxon>
        <taxon>Bacillaceae</taxon>
        <taxon>Neobacillus</taxon>
    </lineage>
</organism>
<dbReference type="RefSeq" id="WP_066383817.1">
    <property type="nucleotide sequence ID" value="NZ_CP022572.1"/>
</dbReference>
<name>A0A3Q9QVN0_9BACI</name>
<keyword evidence="8" id="KW-1185">Reference proteome</keyword>
<dbReference type="Pfam" id="PF02588">
    <property type="entry name" value="YitT_membrane"/>
    <property type="match status" value="1"/>
</dbReference>
<dbReference type="GO" id="GO:0005886">
    <property type="term" value="C:plasma membrane"/>
    <property type="evidence" value="ECO:0007669"/>
    <property type="project" value="UniProtKB-SubCell"/>
</dbReference>
<feature type="transmembrane region" description="Helical" evidence="6">
    <location>
        <begin position="112"/>
        <end position="134"/>
    </location>
</feature>
<keyword evidence="3 6" id="KW-0812">Transmembrane</keyword>
<dbReference type="STRING" id="1193713.GCA_001636315_00223"/>